<proteinExistence type="predicted"/>
<keyword evidence="2" id="KW-1133">Transmembrane helix</keyword>
<feature type="transmembrane region" description="Helical" evidence="2">
    <location>
        <begin position="78"/>
        <end position="102"/>
    </location>
</feature>
<keyword evidence="2" id="KW-0812">Transmembrane</keyword>
<evidence type="ECO:0000256" key="2">
    <source>
        <dbReference type="SAM" id="Phobius"/>
    </source>
</evidence>
<protein>
    <submittedName>
        <fullName evidence="3">Uncharacterized protein</fullName>
    </submittedName>
</protein>
<dbReference type="Proteomes" id="UP000000226">
    <property type="component" value="Chromosome 1"/>
</dbReference>
<gene>
    <name evidence="3" type="ORF">PHAVU_001G170100g</name>
</gene>
<keyword evidence="4" id="KW-1185">Reference proteome</keyword>
<dbReference type="Gramene" id="ESW34662">
    <property type="protein sequence ID" value="ESW34662"/>
    <property type="gene ID" value="PHAVU_001G170100g"/>
</dbReference>
<dbReference type="OrthoDB" id="2016966at2759"/>
<dbReference type="AlphaFoldDB" id="V7CWW9"/>
<evidence type="ECO:0000313" key="3">
    <source>
        <dbReference type="EMBL" id="ESW34662.1"/>
    </source>
</evidence>
<dbReference type="eggNOG" id="ENOG502S25F">
    <property type="taxonomic scope" value="Eukaryota"/>
</dbReference>
<feature type="compositionally biased region" description="Basic residues" evidence="1">
    <location>
        <begin position="256"/>
        <end position="278"/>
    </location>
</feature>
<sequence length="352" mass="38442">MPSVPGLLHLLPSLTIFHGGSSFHLNAKTLSFSPLLFGFFLYRHSCYWFCSKLGVILPSTDRDPGVVVAAPNTVFKGIFYFIFSFQVLGTVALGYSTLGFLIQLMDMSSDDNFVSNLGRTFSESLHIQDAQKSVHVPQGNDICSESEENLCGAINKQETSVNMMCLKKSATFPTPNTILPSSSSDEEANTAVTDSLSGDFAHQTYSRSISLPAPLKLVSAMKGSREKHGVSQGKLNVKWAPDVYDPVPTLLSHTVRSNKKQQKSRKKKPEKKNGKKGQKGNSSRGGSSKDKQFRKLSGTSGLCYKSMDSCDKVFVAATELDALDVRSQDSNCGTSFFKKSVTEMHYSVAEAL</sequence>
<dbReference type="PANTHER" id="PTHR34952">
    <property type="entry name" value="OS05G0113500 PROTEIN"/>
    <property type="match status" value="1"/>
</dbReference>
<dbReference type="PANTHER" id="PTHR34952:SF2">
    <property type="entry name" value="OS05G0113500 PROTEIN"/>
    <property type="match status" value="1"/>
</dbReference>
<feature type="region of interest" description="Disordered" evidence="1">
    <location>
        <begin position="250"/>
        <end position="294"/>
    </location>
</feature>
<dbReference type="EMBL" id="CM002288">
    <property type="protein sequence ID" value="ESW34662.1"/>
    <property type="molecule type" value="Genomic_DNA"/>
</dbReference>
<accession>V7CWW9</accession>
<name>V7CWW9_PHAVU</name>
<evidence type="ECO:0000313" key="4">
    <source>
        <dbReference type="Proteomes" id="UP000000226"/>
    </source>
</evidence>
<keyword evidence="2" id="KW-0472">Membrane</keyword>
<reference evidence="4" key="1">
    <citation type="journal article" date="2014" name="Nat. Genet.">
        <title>A reference genome for common bean and genome-wide analysis of dual domestications.</title>
        <authorList>
            <person name="Schmutz J."/>
            <person name="McClean P.E."/>
            <person name="Mamidi S."/>
            <person name="Wu G.A."/>
            <person name="Cannon S.B."/>
            <person name="Grimwood J."/>
            <person name="Jenkins J."/>
            <person name="Shu S."/>
            <person name="Song Q."/>
            <person name="Chavarro C."/>
            <person name="Torres-Torres M."/>
            <person name="Geffroy V."/>
            <person name="Moghaddam S.M."/>
            <person name="Gao D."/>
            <person name="Abernathy B."/>
            <person name="Barry K."/>
            <person name="Blair M."/>
            <person name="Brick M.A."/>
            <person name="Chovatia M."/>
            <person name="Gepts P."/>
            <person name="Goodstein D.M."/>
            <person name="Gonzales M."/>
            <person name="Hellsten U."/>
            <person name="Hyten D.L."/>
            <person name="Jia G."/>
            <person name="Kelly J.D."/>
            <person name="Kudrna D."/>
            <person name="Lee R."/>
            <person name="Richard M.M."/>
            <person name="Miklas P.N."/>
            <person name="Osorno J.M."/>
            <person name="Rodrigues J."/>
            <person name="Thareau V."/>
            <person name="Urrea C.A."/>
            <person name="Wang M."/>
            <person name="Yu Y."/>
            <person name="Zhang M."/>
            <person name="Wing R.A."/>
            <person name="Cregan P.B."/>
            <person name="Rokhsar D.S."/>
            <person name="Jackson S.A."/>
        </authorList>
    </citation>
    <scope>NUCLEOTIDE SEQUENCE [LARGE SCALE GENOMIC DNA]</scope>
    <source>
        <strain evidence="4">cv. G19833</strain>
    </source>
</reference>
<organism evidence="3 4">
    <name type="scientific">Phaseolus vulgaris</name>
    <name type="common">Kidney bean</name>
    <name type="synonym">French bean</name>
    <dbReference type="NCBI Taxonomy" id="3885"/>
    <lineage>
        <taxon>Eukaryota</taxon>
        <taxon>Viridiplantae</taxon>
        <taxon>Streptophyta</taxon>
        <taxon>Embryophyta</taxon>
        <taxon>Tracheophyta</taxon>
        <taxon>Spermatophyta</taxon>
        <taxon>Magnoliopsida</taxon>
        <taxon>eudicotyledons</taxon>
        <taxon>Gunneridae</taxon>
        <taxon>Pentapetalae</taxon>
        <taxon>rosids</taxon>
        <taxon>fabids</taxon>
        <taxon>Fabales</taxon>
        <taxon>Fabaceae</taxon>
        <taxon>Papilionoideae</taxon>
        <taxon>50 kb inversion clade</taxon>
        <taxon>NPAAA clade</taxon>
        <taxon>indigoferoid/millettioid clade</taxon>
        <taxon>Phaseoleae</taxon>
        <taxon>Phaseolus</taxon>
    </lineage>
</organism>
<evidence type="ECO:0000256" key="1">
    <source>
        <dbReference type="SAM" id="MobiDB-lite"/>
    </source>
</evidence>
<dbReference type="STRING" id="3885.V7CWW9"/>